<protein>
    <submittedName>
        <fullName evidence="1">Uncharacterized protein</fullName>
    </submittedName>
</protein>
<evidence type="ECO:0000313" key="2">
    <source>
        <dbReference type="Proteomes" id="UP000004535"/>
    </source>
</evidence>
<comment type="caution">
    <text evidence="1">The sequence shown here is derived from an EMBL/GenBank/DDBJ whole genome shotgun (WGS) entry which is preliminary data.</text>
</comment>
<organism evidence="1 2">
    <name type="scientific">Burkholderia multivorans CGD2</name>
    <dbReference type="NCBI Taxonomy" id="513052"/>
    <lineage>
        <taxon>Bacteria</taxon>
        <taxon>Pseudomonadati</taxon>
        <taxon>Pseudomonadota</taxon>
        <taxon>Betaproteobacteria</taxon>
        <taxon>Burkholderiales</taxon>
        <taxon>Burkholderiaceae</taxon>
        <taxon>Burkholderia</taxon>
        <taxon>Burkholderia cepacia complex</taxon>
    </lineage>
</organism>
<dbReference type="Proteomes" id="UP000004535">
    <property type="component" value="Unassembled WGS sequence"/>
</dbReference>
<sequence>MRGNAEEIHMRVNRSIVGQDLAAILHDRGGIEATTRGR</sequence>
<name>B9BJQ3_9BURK</name>
<gene>
    <name evidence="1" type="ORF">BURMUCGD2_5309</name>
</gene>
<reference evidence="1 2" key="1">
    <citation type="journal article" date="2012" name="J. Bacteriol.">
        <title>Draft Genome Sequence Determination for Cystic Fibrosis and Chronic Granulomatous Disease Burkholderia multivorans Isolates.</title>
        <authorList>
            <person name="Varga J.J."/>
            <person name="Losada L."/>
            <person name="Zelazny A.M."/>
            <person name="Brinkac L."/>
            <person name="Harkins D."/>
            <person name="Radune D."/>
            <person name="Hostetler J."/>
            <person name="Sampaio E.P."/>
            <person name="Ronning C.M."/>
            <person name="Nierman W.C."/>
            <person name="Greenberg D.E."/>
            <person name="Holland S.M."/>
            <person name="Goldberg J.B."/>
        </authorList>
    </citation>
    <scope>NUCLEOTIDE SEQUENCE [LARGE SCALE GENOMIC DNA]</scope>
    <source>
        <strain evidence="1 2">CGD2</strain>
    </source>
</reference>
<dbReference type="EMBL" id="ACFC01000001">
    <property type="protein sequence ID" value="EEE09936.1"/>
    <property type="molecule type" value="Genomic_DNA"/>
</dbReference>
<evidence type="ECO:0000313" key="1">
    <source>
        <dbReference type="EMBL" id="EEE09936.1"/>
    </source>
</evidence>
<dbReference type="AlphaFoldDB" id="B9BJQ3"/>
<proteinExistence type="predicted"/>
<accession>B9BJQ3</accession>